<comment type="subcellular location">
    <subcellularLocation>
        <location evidence="4 18">Cytoplasm</location>
    </subcellularLocation>
</comment>
<dbReference type="SUPFAM" id="SSF56796">
    <property type="entry name" value="Dehydroquinate synthase-like"/>
    <property type="match status" value="1"/>
</dbReference>
<dbReference type="GO" id="GO:0003856">
    <property type="term" value="F:3-dehydroquinate synthase activity"/>
    <property type="evidence" value="ECO:0007669"/>
    <property type="project" value="UniProtKB-UniRule"/>
</dbReference>
<dbReference type="InterPro" id="IPR050071">
    <property type="entry name" value="Dehydroquinate_synthase"/>
</dbReference>
<dbReference type="InterPro" id="IPR030963">
    <property type="entry name" value="DHQ_synth_fam"/>
</dbReference>
<comment type="pathway">
    <text evidence="5 18">Metabolic intermediate biosynthesis; chorismate biosynthesis; chorismate from D-erythrose 4-phosphate and phosphoenolpyruvate: step 2/7.</text>
</comment>
<evidence type="ECO:0000313" key="22">
    <source>
        <dbReference type="Proteomes" id="UP000515570"/>
    </source>
</evidence>
<dbReference type="Pfam" id="PF01761">
    <property type="entry name" value="DHQ_synthase"/>
    <property type="match status" value="1"/>
</dbReference>
<dbReference type="GO" id="GO:0009073">
    <property type="term" value="P:aromatic amino acid family biosynthetic process"/>
    <property type="evidence" value="ECO:0007669"/>
    <property type="project" value="UniProtKB-KW"/>
</dbReference>
<evidence type="ECO:0000256" key="5">
    <source>
        <dbReference type="ARBA" id="ARBA00004661"/>
    </source>
</evidence>
<dbReference type="PANTHER" id="PTHR43622:SF7">
    <property type="entry name" value="3-DEHYDROQUINATE SYNTHASE, CHLOROPLASTIC"/>
    <property type="match status" value="1"/>
</dbReference>
<feature type="domain" description="3-dehydroquinate synthase C-terminal" evidence="20">
    <location>
        <begin position="168"/>
        <end position="301"/>
    </location>
</feature>
<dbReference type="GO" id="GO:0046872">
    <property type="term" value="F:metal ion binding"/>
    <property type="evidence" value="ECO:0007669"/>
    <property type="project" value="UniProtKB-KW"/>
</dbReference>
<keyword evidence="22" id="KW-1185">Reference proteome</keyword>
<organism evidence="21 22">
    <name type="scientific">Corynebacterium hindlerae</name>
    <dbReference type="NCBI Taxonomy" id="699041"/>
    <lineage>
        <taxon>Bacteria</taxon>
        <taxon>Bacillati</taxon>
        <taxon>Actinomycetota</taxon>
        <taxon>Actinomycetes</taxon>
        <taxon>Mycobacteriales</taxon>
        <taxon>Corynebacteriaceae</taxon>
        <taxon>Corynebacterium</taxon>
    </lineage>
</organism>
<evidence type="ECO:0000256" key="8">
    <source>
        <dbReference type="ARBA" id="ARBA00017684"/>
    </source>
</evidence>
<dbReference type="GO" id="GO:0005737">
    <property type="term" value="C:cytoplasm"/>
    <property type="evidence" value="ECO:0007669"/>
    <property type="project" value="UniProtKB-SubCell"/>
</dbReference>
<dbReference type="Gene3D" id="3.40.50.1970">
    <property type="match status" value="1"/>
</dbReference>
<dbReference type="FunFam" id="3.40.50.1970:FF:000007">
    <property type="entry name" value="Pentafunctional AROM polypeptide"/>
    <property type="match status" value="1"/>
</dbReference>
<dbReference type="AlphaFoldDB" id="A0A7G5FFK8"/>
<comment type="similarity">
    <text evidence="6 18">Belongs to the sugar phosphate cyclases superfamily. Dehydroquinate synthase family.</text>
</comment>
<feature type="binding site" evidence="18">
    <location>
        <position position="138"/>
    </location>
    <ligand>
        <name>NAD(+)</name>
        <dbReference type="ChEBI" id="CHEBI:57540"/>
    </ligand>
</feature>
<feature type="binding site" evidence="18">
    <location>
        <begin position="156"/>
        <end position="159"/>
    </location>
    <ligand>
        <name>NAD(+)</name>
        <dbReference type="ChEBI" id="CHEBI:57540"/>
    </ligand>
</feature>
<evidence type="ECO:0000256" key="10">
    <source>
        <dbReference type="ARBA" id="ARBA00022605"/>
    </source>
</evidence>
<evidence type="ECO:0000256" key="2">
    <source>
        <dbReference type="ARBA" id="ARBA00001911"/>
    </source>
</evidence>
<keyword evidence="17 18" id="KW-0170">Cobalt</keyword>
<dbReference type="GO" id="GO:0009423">
    <property type="term" value="P:chorismate biosynthetic process"/>
    <property type="evidence" value="ECO:0007669"/>
    <property type="project" value="UniProtKB-UniRule"/>
</dbReference>
<keyword evidence="12 18" id="KW-0547">Nucleotide-binding</keyword>
<dbReference type="HAMAP" id="MF_00110">
    <property type="entry name" value="DHQ_synthase"/>
    <property type="match status" value="1"/>
</dbReference>
<dbReference type="CDD" id="cd08195">
    <property type="entry name" value="DHQS"/>
    <property type="match status" value="1"/>
</dbReference>
<keyword evidence="15 18" id="KW-0057">Aromatic amino acid biosynthesis</keyword>
<evidence type="ECO:0000256" key="14">
    <source>
        <dbReference type="ARBA" id="ARBA00023027"/>
    </source>
</evidence>
<name>A0A7G5FFK8_9CORY</name>
<evidence type="ECO:0000259" key="20">
    <source>
        <dbReference type="Pfam" id="PF24621"/>
    </source>
</evidence>
<comment type="catalytic activity">
    <reaction evidence="1 18">
        <text>7-phospho-2-dehydro-3-deoxy-D-arabino-heptonate = 3-dehydroquinate + phosphate</text>
        <dbReference type="Rhea" id="RHEA:21968"/>
        <dbReference type="ChEBI" id="CHEBI:32364"/>
        <dbReference type="ChEBI" id="CHEBI:43474"/>
        <dbReference type="ChEBI" id="CHEBI:58394"/>
        <dbReference type="EC" id="4.2.3.4"/>
    </reaction>
</comment>
<evidence type="ECO:0000256" key="7">
    <source>
        <dbReference type="ARBA" id="ARBA00013031"/>
    </source>
</evidence>
<feature type="binding site" evidence="18">
    <location>
        <position position="226"/>
    </location>
    <ligand>
        <name>Zn(2+)</name>
        <dbReference type="ChEBI" id="CHEBI:29105"/>
    </ligand>
</feature>
<protein>
    <recommendedName>
        <fullName evidence="8 18">3-dehydroquinate synthase</fullName>
        <shortName evidence="18">DHQS</shortName>
        <ecNumber evidence="7 18">4.2.3.4</ecNumber>
    </recommendedName>
</protein>
<sequence length="337" mass="36463">MSIKVGTSYEVHIGRNLLDQVAATPTGKALIVHQPVMRDHAKQLAEAFEDAHLFEIPDAEEGKTLAVAEKAWDLLGSLGFSRSDLIVGLGGGATTDVAGFIASAWMRGIRVVQVPTTLLAMVDAAVGGKTGINTAAGKNLVGAFHEPAAVYVDLAFLDTLPREELVSGSAEIIKTGFIADEEILRIYESGEDKLPELIERSIAVKARVVAADLKESSLREILNYGHTFGHAVELAENYQWRHGNAVAVGMSFIAHLSHRKGLIDADLLQRHLSIITAAGLPTRYDGDFDELYDGMTRDKKNRGGGIRFVAITAVGETTRLEGVTKEEMRAAFEEMNR</sequence>
<feature type="binding site" evidence="18">
    <location>
        <begin position="116"/>
        <end position="117"/>
    </location>
    <ligand>
        <name>NAD(+)</name>
        <dbReference type="ChEBI" id="CHEBI:57540"/>
    </ligand>
</feature>
<evidence type="ECO:0000256" key="1">
    <source>
        <dbReference type="ARBA" id="ARBA00001393"/>
    </source>
</evidence>
<evidence type="ECO:0000256" key="12">
    <source>
        <dbReference type="ARBA" id="ARBA00022741"/>
    </source>
</evidence>
<dbReference type="EC" id="4.2.3.4" evidence="7 18"/>
<evidence type="ECO:0000256" key="9">
    <source>
        <dbReference type="ARBA" id="ARBA00022490"/>
    </source>
</evidence>
<gene>
    <name evidence="18" type="primary">aroB</name>
    <name evidence="21" type="ORF">HW450_01140</name>
</gene>
<dbReference type="NCBIfam" id="TIGR01357">
    <property type="entry name" value="aroB"/>
    <property type="match status" value="1"/>
</dbReference>
<proteinExistence type="inferred from homology"/>
<keyword evidence="11 18" id="KW-0479">Metal-binding</keyword>
<reference evidence="21 22" key="1">
    <citation type="submission" date="2020-07" db="EMBL/GenBank/DDBJ databases">
        <title>non toxigenic Corynebacterium sp. nov from a clinical source.</title>
        <authorList>
            <person name="Bernier A.-M."/>
            <person name="Bernard K."/>
        </authorList>
    </citation>
    <scope>NUCLEOTIDE SEQUENCE [LARGE SCALE GENOMIC DNA]</scope>
    <source>
        <strain evidence="22">NML 93-0612</strain>
    </source>
</reference>
<dbReference type="Pfam" id="PF24621">
    <property type="entry name" value="DHQS_C"/>
    <property type="match status" value="1"/>
</dbReference>
<evidence type="ECO:0000256" key="16">
    <source>
        <dbReference type="ARBA" id="ARBA00023239"/>
    </source>
</evidence>
<dbReference type="UniPathway" id="UPA00053">
    <property type="reaction ID" value="UER00085"/>
</dbReference>
<keyword evidence="14 18" id="KW-0520">NAD</keyword>
<dbReference type="Gene3D" id="1.20.1090.10">
    <property type="entry name" value="Dehydroquinate synthase-like - alpha domain"/>
    <property type="match status" value="1"/>
</dbReference>
<keyword evidence="9 18" id="KW-0963">Cytoplasm</keyword>
<dbReference type="GO" id="GO:0008652">
    <property type="term" value="P:amino acid biosynthetic process"/>
    <property type="evidence" value="ECO:0007669"/>
    <property type="project" value="UniProtKB-KW"/>
</dbReference>
<dbReference type="InterPro" id="IPR056179">
    <property type="entry name" value="DHQS_C"/>
</dbReference>
<evidence type="ECO:0000256" key="13">
    <source>
        <dbReference type="ARBA" id="ARBA00022833"/>
    </source>
</evidence>
<evidence type="ECO:0000256" key="17">
    <source>
        <dbReference type="ARBA" id="ARBA00023285"/>
    </source>
</evidence>
<dbReference type="GO" id="GO:0000166">
    <property type="term" value="F:nucleotide binding"/>
    <property type="evidence" value="ECO:0007669"/>
    <property type="project" value="UniProtKB-KW"/>
</dbReference>
<comment type="function">
    <text evidence="18">Catalyzes the conversion of 3-deoxy-D-arabino-heptulosonate 7-phosphate (DAHP) to dehydroquinate (DHQ).</text>
</comment>
<keyword evidence="16 18" id="KW-0456">Lyase</keyword>
<feature type="binding site" evidence="18">
    <location>
        <position position="129"/>
    </location>
    <ligand>
        <name>NAD(+)</name>
        <dbReference type="ChEBI" id="CHEBI:57540"/>
    </ligand>
</feature>
<evidence type="ECO:0000313" key="21">
    <source>
        <dbReference type="EMBL" id="QMV85399.1"/>
    </source>
</evidence>
<feature type="binding site" evidence="18">
    <location>
        <begin position="58"/>
        <end position="63"/>
    </location>
    <ligand>
        <name>NAD(+)</name>
        <dbReference type="ChEBI" id="CHEBI:57540"/>
    </ligand>
</feature>
<feature type="binding site" evidence="18">
    <location>
        <begin position="92"/>
        <end position="96"/>
    </location>
    <ligand>
        <name>NAD(+)</name>
        <dbReference type="ChEBI" id="CHEBI:57540"/>
    </ligand>
</feature>
<accession>A0A7G5FFK8</accession>
<evidence type="ECO:0000256" key="15">
    <source>
        <dbReference type="ARBA" id="ARBA00023141"/>
    </source>
</evidence>
<keyword evidence="13 18" id="KW-0862">Zinc</keyword>
<dbReference type="PIRSF" id="PIRSF001455">
    <property type="entry name" value="DHQ_synth"/>
    <property type="match status" value="1"/>
</dbReference>
<dbReference type="InterPro" id="IPR030960">
    <property type="entry name" value="DHQS/DOIS_N"/>
</dbReference>
<keyword evidence="10 18" id="KW-0028">Amino-acid biosynthesis</keyword>
<evidence type="ECO:0000256" key="11">
    <source>
        <dbReference type="ARBA" id="ARBA00022723"/>
    </source>
</evidence>
<feature type="binding site" evidence="18">
    <location>
        <position position="171"/>
    </location>
    <ligand>
        <name>Zn(2+)</name>
        <dbReference type="ChEBI" id="CHEBI:29105"/>
    </ligand>
</feature>
<dbReference type="EMBL" id="CP059833">
    <property type="protein sequence ID" value="QMV85399.1"/>
    <property type="molecule type" value="Genomic_DNA"/>
</dbReference>
<evidence type="ECO:0000259" key="19">
    <source>
        <dbReference type="Pfam" id="PF01761"/>
    </source>
</evidence>
<dbReference type="Proteomes" id="UP000515570">
    <property type="component" value="Chromosome"/>
</dbReference>
<dbReference type="InterPro" id="IPR016037">
    <property type="entry name" value="DHQ_synth_AroB"/>
</dbReference>
<dbReference type="PANTHER" id="PTHR43622">
    <property type="entry name" value="3-DEHYDROQUINATE SYNTHASE"/>
    <property type="match status" value="1"/>
</dbReference>
<feature type="domain" description="3-dehydroquinate synthase N-terminal" evidence="19">
    <location>
        <begin position="54"/>
        <end position="166"/>
    </location>
</feature>
<evidence type="ECO:0000256" key="6">
    <source>
        <dbReference type="ARBA" id="ARBA00005412"/>
    </source>
</evidence>
<evidence type="ECO:0000256" key="4">
    <source>
        <dbReference type="ARBA" id="ARBA00004496"/>
    </source>
</evidence>
<comment type="cofactor">
    <cofactor evidence="3">
        <name>Zn(2+)</name>
        <dbReference type="ChEBI" id="CHEBI:29105"/>
    </cofactor>
</comment>
<comment type="cofactor">
    <cofactor evidence="18">
        <name>Co(2+)</name>
        <dbReference type="ChEBI" id="CHEBI:48828"/>
    </cofactor>
    <cofactor evidence="18">
        <name>Zn(2+)</name>
        <dbReference type="ChEBI" id="CHEBI:29105"/>
    </cofactor>
    <text evidence="18">Binds 1 divalent metal cation per subunit. Can use either Co(2+) or Zn(2+).</text>
</comment>
<dbReference type="RefSeq" id="WP_182386221.1">
    <property type="nucleotide sequence ID" value="NZ_CP059833.1"/>
</dbReference>
<evidence type="ECO:0000256" key="3">
    <source>
        <dbReference type="ARBA" id="ARBA00001947"/>
    </source>
</evidence>
<feature type="binding site" evidence="18">
    <location>
        <position position="242"/>
    </location>
    <ligand>
        <name>Zn(2+)</name>
        <dbReference type="ChEBI" id="CHEBI:29105"/>
    </ligand>
</feature>
<evidence type="ECO:0000256" key="18">
    <source>
        <dbReference type="HAMAP-Rule" id="MF_00110"/>
    </source>
</evidence>
<comment type="cofactor">
    <cofactor evidence="2 18">
        <name>NAD(+)</name>
        <dbReference type="ChEBI" id="CHEBI:57540"/>
    </cofactor>
</comment>